<dbReference type="Gene3D" id="3.30.565.10">
    <property type="entry name" value="Histidine kinase-like ATPase, C-terminal domain"/>
    <property type="match status" value="1"/>
</dbReference>
<feature type="domain" description="PAS" evidence="9">
    <location>
        <begin position="775"/>
        <end position="847"/>
    </location>
</feature>
<sequence>MLESPLKILLVEDNAQDAKLINYELRRGGLNFESSVVQTEVEFRDELAKGPDVVLCDWNLPQFDSYRALEVLQEVNRDIPFILVSGSIGEEAAVSIIKKGAFDYLLKDRLGRLVPSVKHALATHALKKEAERASAALRQAELLFRSTFEQAAVGLAHVSLSGNWIKVNDRLLEITGYSREEMMQFNFRDITHPDDLEEDMKQVCAIREGKVKSAQIEKRYIRKDGTHIWVNRTGSLQRSESGEPLYMISVIEDINRRKAVEIALRETAEQFRVTFEQAAVGITHVSPEGRWLRVNQRFCEITDYSREELLQKNFQEITHPEDLPVDLSRGRQLLAGEIANYQLEKRYVRKNGSCTWVNTTVSLRRSEEGEPLYFITVVEDITQRKKTEAALIQSEARLSEAQEMARIGSWHYDPLKDEITEFSDVMFELYGLDDLSKCTMETLLDSVHPEDRTRMRQSLQKLHEGLDEIVEDVRLVHPDGNQLWVQYHARAIRDKDGKLIRIEGVDQDITERKLAEDALRKSEKRFRELADAIPQIVWEARSDGAVNSFNKRAEEYFGLKSSELLGWAWTNLVHPDDRSRTLELWQQTIHSVTPQDLEFRLLRKDKLYRWHIARQVPIHDNYGQIEGWYGTCTDIEDLKQALNELREERDRFLKIARSVPGALVSFRISQEGKASLPYVSPGFENIFGLSHDQVKDNADPFFAIFHPNDLEWIPESLTKSSRTLTPWFGQFRANNPKRGEIWVESRSMPTLQEDGSTLWHGVVTDITERKQAEVEQQKLISLIQHSKEFISIADLNGKITFINAGGRRMVGLGEHDDISNLHFSDYLDPPWREFMRQTVIPTALENGLWEGEMQMKNLHTGASIDVFRSIFLIRDATGRPGWYANVTVNITDRKRSERLIRDSEEKYRRLVDVLPDALFTHSNGKINFCNPAFVKLMGAQNEDQLLGVDPLSIVHTEHRDLISHRISLMRNTGESLNGIEIRIVRRDGRSVLVHSVGSPLPDPVNDSYVVALTDLSERERTLDLLHSVQMSVSDAIITIDAWGTIHTVNASFTRLFGYGQQEVIGKHLREFIPEALEAEIFTLDGRPPRTEKSLGVNRELQAHRKDGLQFPVEITLTHFQLDGELHFTCVIRDISSRKRLEEQFQQAQKMEAVGRLAGGIAHDFNNLLTVINGFSEILLEEYPGSSMGREPLAAIRDAGERAAGLTAQLLAFSRKAIIEPKILDLNQVVDSVSRLLRRLIGEDIRLESHLDSKTSLVKIDPGQLEQVLMNLAVNARDAMPEGGRLTIETAHLEIEDSAFNLAMECPPGSYVQLSVSDTGVGMSDEVKKRIFEPFFTTKGLGKGTGLGLAMVYGIIHQAGGAIEVESKVGFGTQFKILFPRISKTDSQENSVDNHGVPRGQETILLAEDEEAVRRLTTTALSMLGYKILQADSGRTAIEMAESYPGTIDLLLTDVVMPELGGRMLADAVRKLRPNVRVLYMSGYMDDAVVRQGIETSKDAFIQKPLTQSTLAKKVRLVLDAES</sequence>
<dbReference type="FunFam" id="3.30.450.20:FF:000099">
    <property type="entry name" value="Sensory box sensor histidine kinase"/>
    <property type="match status" value="1"/>
</dbReference>
<feature type="domain" description="PAC" evidence="10">
    <location>
        <begin position="469"/>
        <end position="521"/>
    </location>
</feature>
<keyword evidence="4" id="KW-0808">Transferase</keyword>
<gene>
    <name evidence="11" type="ORF">KIH39_23975</name>
</gene>
<dbReference type="EMBL" id="CP074694">
    <property type="protein sequence ID" value="QVL31858.1"/>
    <property type="molecule type" value="Genomic_DNA"/>
</dbReference>
<dbReference type="PANTHER" id="PTHR43304:SF1">
    <property type="entry name" value="PAC DOMAIN-CONTAINING PROTEIN"/>
    <property type="match status" value="1"/>
</dbReference>
<feature type="domain" description="PAS" evidence="9">
    <location>
        <begin position="666"/>
        <end position="724"/>
    </location>
</feature>
<dbReference type="PROSITE" id="PS50110">
    <property type="entry name" value="RESPONSE_REGULATORY"/>
    <property type="match status" value="2"/>
</dbReference>
<feature type="domain" description="PAC" evidence="10">
    <location>
        <begin position="727"/>
        <end position="778"/>
    </location>
</feature>
<dbReference type="CDD" id="cd00130">
    <property type="entry name" value="PAS"/>
    <property type="match status" value="8"/>
</dbReference>
<name>A0A8E6B4L4_9BACT</name>
<dbReference type="InterPro" id="IPR035965">
    <property type="entry name" value="PAS-like_dom_sf"/>
</dbReference>
<feature type="domain" description="PAC" evidence="10">
    <location>
        <begin position="341"/>
        <end position="393"/>
    </location>
</feature>
<feature type="modified residue" description="4-aspartylphosphate" evidence="6">
    <location>
        <position position="1453"/>
    </location>
</feature>
<proteinExistence type="predicted"/>
<dbReference type="SUPFAM" id="SSF47384">
    <property type="entry name" value="Homodimeric domain of signal transducing histidine kinase"/>
    <property type="match status" value="1"/>
</dbReference>
<dbReference type="Gene3D" id="2.10.70.100">
    <property type="match status" value="1"/>
</dbReference>
<dbReference type="PANTHER" id="PTHR43304">
    <property type="entry name" value="PHYTOCHROME-LIKE PROTEIN CPH1"/>
    <property type="match status" value="1"/>
</dbReference>
<dbReference type="InterPro" id="IPR000700">
    <property type="entry name" value="PAS-assoc_C"/>
</dbReference>
<dbReference type="SMART" id="SM00086">
    <property type="entry name" value="PAC"/>
    <property type="match status" value="7"/>
</dbReference>
<dbReference type="Pfam" id="PF00512">
    <property type="entry name" value="HisKA"/>
    <property type="match status" value="1"/>
</dbReference>
<dbReference type="InterPro" id="IPR001789">
    <property type="entry name" value="Sig_transdc_resp-reg_receiver"/>
</dbReference>
<dbReference type="EC" id="2.7.13.3" evidence="2"/>
<dbReference type="GO" id="GO:0006355">
    <property type="term" value="P:regulation of DNA-templated transcription"/>
    <property type="evidence" value="ECO:0007669"/>
    <property type="project" value="InterPro"/>
</dbReference>
<dbReference type="CDD" id="cd00082">
    <property type="entry name" value="HisKA"/>
    <property type="match status" value="1"/>
</dbReference>
<feature type="domain" description="PAC" evidence="10">
    <location>
        <begin position="214"/>
        <end position="266"/>
    </location>
</feature>
<dbReference type="RefSeq" id="WP_213496241.1">
    <property type="nucleotide sequence ID" value="NZ_CP074694.1"/>
</dbReference>
<feature type="domain" description="PAS" evidence="9">
    <location>
        <begin position="522"/>
        <end position="592"/>
    </location>
</feature>
<protein>
    <recommendedName>
        <fullName evidence="2">histidine kinase</fullName>
        <ecNumber evidence="2">2.7.13.3</ecNumber>
    </recommendedName>
</protein>
<evidence type="ECO:0000259" key="8">
    <source>
        <dbReference type="PROSITE" id="PS50110"/>
    </source>
</evidence>
<evidence type="ECO:0000259" key="9">
    <source>
        <dbReference type="PROSITE" id="PS50112"/>
    </source>
</evidence>
<dbReference type="SUPFAM" id="SSF52172">
    <property type="entry name" value="CheY-like"/>
    <property type="match status" value="2"/>
</dbReference>
<feature type="domain" description="PAC" evidence="10">
    <location>
        <begin position="595"/>
        <end position="647"/>
    </location>
</feature>
<keyword evidence="5" id="KW-0418">Kinase</keyword>
<feature type="domain" description="Histidine kinase" evidence="7">
    <location>
        <begin position="1159"/>
        <end position="1382"/>
    </location>
</feature>
<dbReference type="InterPro" id="IPR036097">
    <property type="entry name" value="HisK_dim/P_sf"/>
</dbReference>
<evidence type="ECO:0000259" key="10">
    <source>
        <dbReference type="PROSITE" id="PS50113"/>
    </source>
</evidence>
<dbReference type="GO" id="GO:0000155">
    <property type="term" value="F:phosphorelay sensor kinase activity"/>
    <property type="evidence" value="ECO:0007669"/>
    <property type="project" value="InterPro"/>
</dbReference>
<dbReference type="Gene3D" id="3.30.450.20">
    <property type="entry name" value="PAS domain"/>
    <property type="match status" value="8"/>
</dbReference>
<feature type="domain" description="PAS" evidence="9">
    <location>
        <begin position="140"/>
        <end position="210"/>
    </location>
</feature>
<organism evidence="11 12">
    <name type="scientific">Telmatocola sphagniphila</name>
    <dbReference type="NCBI Taxonomy" id="1123043"/>
    <lineage>
        <taxon>Bacteria</taxon>
        <taxon>Pseudomonadati</taxon>
        <taxon>Planctomycetota</taxon>
        <taxon>Planctomycetia</taxon>
        <taxon>Gemmatales</taxon>
        <taxon>Gemmataceae</taxon>
    </lineage>
</organism>
<comment type="catalytic activity">
    <reaction evidence="1">
        <text>ATP + protein L-histidine = ADP + protein N-phospho-L-histidine.</text>
        <dbReference type="EC" id="2.7.13.3"/>
    </reaction>
</comment>
<keyword evidence="3 6" id="KW-0597">Phosphoprotein</keyword>
<dbReference type="InterPro" id="IPR052162">
    <property type="entry name" value="Sensor_kinase/Photoreceptor"/>
</dbReference>
<dbReference type="InterPro" id="IPR005467">
    <property type="entry name" value="His_kinase_dom"/>
</dbReference>
<dbReference type="InterPro" id="IPR036890">
    <property type="entry name" value="HATPase_C_sf"/>
</dbReference>
<dbReference type="SUPFAM" id="SSF55785">
    <property type="entry name" value="PYP-like sensor domain (PAS domain)"/>
    <property type="match status" value="8"/>
</dbReference>
<accession>A0A8E6B4L4</accession>
<dbReference type="InterPro" id="IPR011006">
    <property type="entry name" value="CheY-like_superfamily"/>
</dbReference>
<reference evidence="11" key="1">
    <citation type="submission" date="2021-05" db="EMBL/GenBank/DDBJ databases">
        <title>Complete genome sequence of the cellulolytic planctomycete Telmatocola sphagniphila SP2T and characterization of the first cellulase from planctomycetes.</title>
        <authorList>
            <person name="Rakitin A.L."/>
            <person name="Beletsky A.V."/>
            <person name="Naumoff D.G."/>
            <person name="Kulichevskaya I.S."/>
            <person name="Mardanov A.V."/>
            <person name="Ravin N.V."/>
            <person name="Dedysh S.N."/>
        </authorList>
    </citation>
    <scope>NUCLEOTIDE SEQUENCE</scope>
    <source>
        <strain evidence="11">SP2T</strain>
    </source>
</reference>
<evidence type="ECO:0000256" key="4">
    <source>
        <dbReference type="ARBA" id="ARBA00022679"/>
    </source>
</evidence>
<dbReference type="InterPro" id="IPR013655">
    <property type="entry name" value="PAS_fold_3"/>
</dbReference>
<evidence type="ECO:0000256" key="3">
    <source>
        <dbReference type="ARBA" id="ARBA00022553"/>
    </source>
</evidence>
<evidence type="ECO:0000256" key="1">
    <source>
        <dbReference type="ARBA" id="ARBA00000085"/>
    </source>
</evidence>
<evidence type="ECO:0000259" key="7">
    <source>
        <dbReference type="PROSITE" id="PS50109"/>
    </source>
</evidence>
<dbReference type="Pfam" id="PF00072">
    <property type="entry name" value="Response_reg"/>
    <property type="match status" value="2"/>
</dbReference>
<feature type="domain" description="Response regulatory" evidence="8">
    <location>
        <begin position="7"/>
        <end position="122"/>
    </location>
</feature>
<dbReference type="SMART" id="SM00387">
    <property type="entry name" value="HATPase_c"/>
    <property type="match status" value="1"/>
</dbReference>
<dbReference type="PROSITE" id="PS50113">
    <property type="entry name" value="PAC"/>
    <property type="match status" value="7"/>
</dbReference>
<keyword evidence="12" id="KW-1185">Reference proteome</keyword>
<dbReference type="PROSITE" id="PS50109">
    <property type="entry name" value="HIS_KIN"/>
    <property type="match status" value="1"/>
</dbReference>
<dbReference type="Pfam" id="PF00989">
    <property type="entry name" value="PAS"/>
    <property type="match status" value="1"/>
</dbReference>
<dbReference type="InterPro" id="IPR003594">
    <property type="entry name" value="HATPase_dom"/>
</dbReference>
<evidence type="ECO:0000313" key="12">
    <source>
        <dbReference type="Proteomes" id="UP000676194"/>
    </source>
</evidence>
<dbReference type="KEGG" id="tsph:KIH39_23975"/>
<dbReference type="Pfam" id="PF08447">
    <property type="entry name" value="PAS_3"/>
    <property type="match status" value="5"/>
</dbReference>
<dbReference type="InterPro" id="IPR000014">
    <property type="entry name" value="PAS"/>
</dbReference>
<dbReference type="Proteomes" id="UP000676194">
    <property type="component" value="Chromosome"/>
</dbReference>
<feature type="domain" description="PAS" evidence="9">
    <location>
        <begin position="903"/>
        <end position="973"/>
    </location>
</feature>
<evidence type="ECO:0000256" key="5">
    <source>
        <dbReference type="ARBA" id="ARBA00022777"/>
    </source>
</evidence>
<dbReference type="SMART" id="SM00448">
    <property type="entry name" value="REC"/>
    <property type="match status" value="2"/>
</dbReference>
<evidence type="ECO:0000256" key="2">
    <source>
        <dbReference type="ARBA" id="ARBA00012438"/>
    </source>
</evidence>
<feature type="domain" description="PAC" evidence="10">
    <location>
        <begin position="1096"/>
        <end position="1146"/>
    </location>
</feature>
<dbReference type="Pfam" id="PF02518">
    <property type="entry name" value="HATPase_c"/>
    <property type="match status" value="1"/>
</dbReference>
<feature type="domain" description="Response regulatory" evidence="8">
    <location>
        <begin position="1402"/>
        <end position="1518"/>
    </location>
</feature>
<dbReference type="InterPro" id="IPR001610">
    <property type="entry name" value="PAC"/>
</dbReference>
<dbReference type="PROSITE" id="PS50112">
    <property type="entry name" value="PAS"/>
    <property type="match status" value="8"/>
</dbReference>
<dbReference type="SMART" id="SM00091">
    <property type="entry name" value="PAS"/>
    <property type="match status" value="8"/>
</dbReference>
<dbReference type="Gene3D" id="3.40.50.2300">
    <property type="match status" value="2"/>
</dbReference>
<dbReference type="InterPro" id="IPR004358">
    <property type="entry name" value="Sig_transdc_His_kin-like_C"/>
</dbReference>
<dbReference type="InterPro" id="IPR013767">
    <property type="entry name" value="PAS_fold"/>
</dbReference>
<dbReference type="NCBIfam" id="TIGR00229">
    <property type="entry name" value="sensory_box"/>
    <property type="match status" value="8"/>
</dbReference>
<dbReference type="PRINTS" id="PR00344">
    <property type="entry name" value="BCTRLSENSOR"/>
</dbReference>
<dbReference type="SMART" id="SM00388">
    <property type="entry name" value="HisKA"/>
    <property type="match status" value="1"/>
</dbReference>
<dbReference type="Pfam" id="PF13426">
    <property type="entry name" value="PAS_9"/>
    <property type="match status" value="1"/>
</dbReference>
<dbReference type="CDD" id="cd00156">
    <property type="entry name" value="REC"/>
    <property type="match status" value="1"/>
</dbReference>
<feature type="domain" description="PAS" evidence="9">
    <location>
        <begin position="394"/>
        <end position="466"/>
    </location>
</feature>
<evidence type="ECO:0000313" key="11">
    <source>
        <dbReference type="EMBL" id="QVL31858.1"/>
    </source>
</evidence>
<feature type="domain" description="PAS" evidence="9">
    <location>
        <begin position="267"/>
        <end position="337"/>
    </location>
</feature>
<dbReference type="InterPro" id="IPR003661">
    <property type="entry name" value="HisK_dim/P_dom"/>
</dbReference>
<feature type="domain" description="PAS" evidence="9">
    <location>
        <begin position="1017"/>
        <end position="1072"/>
    </location>
</feature>
<evidence type="ECO:0000256" key="6">
    <source>
        <dbReference type="PROSITE-ProRule" id="PRU00169"/>
    </source>
</evidence>
<dbReference type="Gene3D" id="1.10.287.130">
    <property type="match status" value="1"/>
</dbReference>
<feature type="modified residue" description="4-aspartylphosphate" evidence="6">
    <location>
        <position position="57"/>
    </location>
</feature>
<dbReference type="SUPFAM" id="SSF55874">
    <property type="entry name" value="ATPase domain of HSP90 chaperone/DNA topoisomerase II/histidine kinase"/>
    <property type="match status" value="1"/>
</dbReference>
<feature type="domain" description="PAC" evidence="10">
    <location>
        <begin position="977"/>
        <end position="1027"/>
    </location>
</feature>